<evidence type="ECO:0000313" key="2">
    <source>
        <dbReference type="EMBL" id="PWW24263.1"/>
    </source>
</evidence>
<sequence length="195" mass="20762">MTRRLRTSVVATAACLALGPPSAQAAPPERVENTVLDPAETVEDEFLTEACGVPVTSSARGHVRLTLLFDRSGEISRVVAHPSSTNTLTSPYGTLTTSDRGMDRTTFNADGTVTVFGTGVHPEVAGGAHAIGLEVLTLDGGTGELLDAEYHGRFDVVEPEIVPHICDRLGPARGGIPAVPRLDRHVLRRRPLRVR</sequence>
<dbReference type="EMBL" id="QGTX01000001">
    <property type="protein sequence ID" value="PWW24263.1"/>
    <property type="molecule type" value="Genomic_DNA"/>
</dbReference>
<comment type="caution">
    <text evidence="2">The sequence shown here is derived from an EMBL/GenBank/DDBJ whole genome shotgun (WGS) entry which is preliminary data.</text>
</comment>
<accession>A0A317QMT0</accession>
<organism evidence="2 3">
    <name type="scientific">Geodermatophilus normandii</name>
    <dbReference type="NCBI Taxonomy" id="1137989"/>
    <lineage>
        <taxon>Bacteria</taxon>
        <taxon>Bacillati</taxon>
        <taxon>Actinomycetota</taxon>
        <taxon>Actinomycetes</taxon>
        <taxon>Geodermatophilales</taxon>
        <taxon>Geodermatophilaceae</taxon>
        <taxon>Geodermatophilus</taxon>
    </lineage>
</organism>
<reference evidence="3" key="1">
    <citation type="submission" date="2018-05" db="EMBL/GenBank/DDBJ databases">
        <authorList>
            <person name="Klenk H.-P."/>
            <person name="Huntemann M."/>
            <person name="Clum A."/>
            <person name="Pillay M."/>
            <person name="Palaniappan K."/>
            <person name="Varghese N."/>
            <person name="Mikhailova N."/>
            <person name="Stamatis D."/>
            <person name="Reddy T."/>
            <person name="Daum C."/>
            <person name="Shapiro N."/>
            <person name="Ivanova N."/>
            <person name="Kyrpides N."/>
            <person name="Woyke T."/>
        </authorList>
    </citation>
    <scope>NUCLEOTIDE SEQUENCE [LARGE SCALE GENOMIC DNA]</scope>
    <source>
        <strain evidence="3">DSM 45417</strain>
    </source>
</reference>
<evidence type="ECO:0000313" key="3">
    <source>
        <dbReference type="Proteomes" id="UP000246661"/>
    </source>
</evidence>
<evidence type="ECO:0000256" key="1">
    <source>
        <dbReference type="SAM" id="SignalP"/>
    </source>
</evidence>
<feature type="signal peptide" evidence="1">
    <location>
        <begin position="1"/>
        <end position="25"/>
    </location>
</feature>
<dbReference type="Proteomes" id="UP000246661">
    <property type="component" value="Unassembled WGS sequence"/>
</dbReference>
<keyword evidence="3" id="KW-1185">Reference proteome</keyword>
<dbReference type="RefSeq" id="WP_110006482.1">
    <property type="nucleotide sequence ID" value="NZ_QGTX01000001.1"/>
</dbReference>
<proteinExistence type="predicted"/>
<dbReference type="AlphaFoldDB" id="A0A317QMT0"/>
<feature type="chain" id="PRO_5016412453" evidence="1">
    <location>
        <begin position="26"/>
        <end position="195"/>
    </location>
</feature>
<name>A0A317QMT0_9ACTN</name>
<dbReference type="OrthoDB" id="134501at2"/>
<gene>
    <name evidence="2" type="ORF">JD79_03442</name>
</gene>
<keyword evidence="1" id="KW-0732">Signal</keyword>
<protein>
    <submittedName>
        <fullName evidence="2">Uncharacterized protein</fullName>
    </submittedName>
</protein>